<evidence type="ECO:0000256" key="8">
    <source>
        <dbReference type="SAM" id="MobiDB-lite"/>
    </source>
</evidence>
<feature type="domain" description="ABC-2 type transporter transmembrane" evidence="10">
    <location>
        <begin position="40"/>
        <end position="250"/>
    </location>
</feature>
<evidence type="ECO:0000259" key="10">
    <source>
        <dbReference type="Pfam" id="PF01061"/>
    </source>
</evidence>
<feature type="transmembrane region" description="Helical" evidence="9">
    <location>
        <begin position="270"/>
        <end position="289"/>
    </location>
</feature>
<comment type="subcellular location">
    <subcellularLocation>
        <location evidence="1">Cell membrane</location>
        <topology evidence="1">Multi-pass membrane protein</topology>
    </subcellularLocation>
</comment>
<evidence type="ECO:0000256" key="2">
    <source>
        <dbReference type="ARBA" id="ARBA00007783"/>
    </source>
</evidence>
<organism evidence="11">
    <name type="scientific">Nocardia farcinica</name>
    <dbReference type="NCBI Taxonomy" id="37329"/>
    <lineage>
        <taxon>Bacteria</taxon>
        <taxon>Bacillati</taxon>
        <taxon>Actinomycetota</taxon>
        <taxon>Actinomycetes</taxon>
        <taxon>Mycobacteriales</taxon>
        <taxon>Nocardiaceae</taxon>
        <taxon>Nocardia</taxon>
    </lineage>
</organism>
<dbReference type="PANTHER" id="PTHR43077">
    <property type="entry name" value="TRANSPORT PERMEASE YVFS-RELATED"/>
    <property type="match status" value="1"/>
</dbReference>
<evidence type="ECO:0000313" key="11">
    <source>
        <dbReference type="EMBL" id="VFA84975.1"/>
    </source>
</evidence>
<dbReference type="GO" id="GO:0140359">
    <property type="term" value="F:ABC-type transporter activity"/>
    <property type="evidence" value="ECO:0007669"/>
    <property type="project" value="InterPro"/>
</dbReference>
<feature type="transmembrane region" description="Helical" evidence="9">
    <location>
        <begin position="58"/>
        <end position="84"/>
    </location>
</feature>
<dbReference type="GO" id="GO:0043190">
    <property type="term" value="C:ATP-binding cassette (ABC) transporter complex"/>
    <property type="evidence" value="ECO:0007669"/>
    <property type="project" value="InterPro"/>
</dbReference>
<feature type="region of interest" description="Disordered" evidence="8">
    <location>
        <begin position="1"/>
        <end position="27"/>
    </location>
</feature>
<dbReference type="EMBL" id="CAACYE010000005">
    <property type="protein sequence ID" value="VFA84975.1"/>
    <property type="molecule type" value="Genomic_DNA"/>
</dbReference>
<keyword evidence="4 9" id="KW-0812">Transmembrane</keyword>
<evidence type="ECO:0000256" key="9">
    <source>
        <dbReference type="SAM" id="Phobius"/>
    </source>
</evidence>
<feature type="transmembrane region" description="Helical" evidence="9">
    <location>
        <begin position="90"/>
        <end position="111"/>
    </location>
</feature>
<sequence length="294" mass="30422">MRAVTDRTRLPGDRRRPAHRATQPNRVVLPSRPHPSAAAQWWTLTARLLRPSLRNGEVLTAVLAPTVFTLGFYVPMNAVMAAYGHGLSSYAQFLLPMIVMQAVAFCAVSAAHRAAVDARAGLDERLRTLPLPRLVPPAARLAAALYRGGIAGAAALVCGGVIGARFFGPWWQTGGFLLLALAVGAVLSLGADLLGSLSAGPEATTQLLALPQLILGLVSTGLAPAEHFPPWLAGFAAHQPVSAFVDALRALAGDATGAAGTIGWSTLGPAVAWILGLAAVFGAGAVFVARRGGR</sequence>
<feature type="transmembrane region" description="Helical" evidence="9">
    <location>
        <begin position="150"/>
        <end position="168"/>
    </location>
</feature>
<evidence type="ECO:0000256" key="6">
    <source>
        <dbReference type="ARBA" id="ARBA00023136"/>
    </source>
</evidence>
<evidence type="ECO:0000256" key="1">
    <source>
        <dbReference type="ARBA" id="ARBA00004651"/>
    </source>
</evidence>
<keyword evidence="7" id="KW-0046">Antibiotic resistance</keyword>
<feature type="transmembrane region" description="Helical" evidence="9">
    <location>
        <begin position="207"/>
        <end position="225"/>
    </location>
</feature>
<name>A0A449H1F5_NOCFR</name>
<protein>
    <submittedName>
        <fullName evidence="11">Doxorubicin resistance ABC transporter permease protein drrB</fullName>
    </submittedName>
</protein>
<keyword evidence="6 9" id="KW-0472">Membrane</keyword>
<dbReference type="InterPro" id="IPR000412">
    <property type="entry name" value="ABC_2_transport"/>
</dbReference>
<keyword evidence="5 9" id="KW-1133">Transmembrane helix</keyword>
<proteinExistence type="inferred from homology"/>
<feature type="compositionally biased region" description="Basic and acidic residues" evidence="8">
    <location>
        <begin position="1"/>
        <end position="15"/>
    </location>
</feature>
<evidence type="ECO:0000256" key="5">
    <source>
        <dbReference type="ARBA" id="ARBA00022989"/>
    </source>
</evidence>
<dbReference type="Pfam" id="PF01061">
    <property type="entry name" value="ABC2_membrane"/>
    <property type="match status" value="1"/>
</dbReference>
<dbReference type="InterPro" id="IPR013525">
    <property type="entry name" value="ABC2_TM"/>
</dbReference>
<evidence type="ECO:0000256" key="3">
    <source>
        <dbReference type="ARBA" id="ARBA00022475"/>
    </source>
</evidence>
<feature type="transmembrane region" description="Helical" evidence="9">
    <location>
        <begin position="174"/>
        <end position="195"/>
    </location>
</feature>
<keyword evidence="3" id="KW-1003">Cell membrane</keyword>
<accession>A0A449H1F5</accession>
<evidence type="ECO:0000256" key="7">
    <source>
        <dbReference type="ARBA" id="ARBA00023251"/>
    </source>
</evidence>
<dbReference type="AlphaFoldDB" id="A0A449H1F5"/>
<reference evidence="11" key="1">
    <citation type="submission" date="2019-02" db="EMBL/GenBank/DDBJ databases">
        <authorList>
            <consortium name="Pathogen Informatics"/>
        </authorList>
    </citation>
    <scope>NUCLEOTIDE SEQUENCE</scope>
    <source>
        <strain evidence="11">3012STDY6733949</strain>
    </source>
</reference>
<evidence type="ECO:0000256" key="4">
    <source>
        <dbReference type="ARBA" id="ARBA00022692"/>
    </source>
</evidence>
<dbReference type="InterPro" id="IPR051328">
    <property type="entry name" value="T7SS_ABC-Transporter"/>
</dbReference>
<gene>
    <name evidence="11" type="primary">drrB_6</name>
    <name evidence="11" type="ORF">NCTC1935_02809</name>
</gene>
<dbReference type="PANTHER" id="PTHR43077:SF8">
    <property type="entry name" value="DOXORUBICIN RESISTANCE ABC TRANSPORTER PERMEASE PROTEIN DRRB"/>
    <property type="match status" value="1"/>
</dbReference>
<dbReference type="GO" id="GO:0046677">
    <property type="term" value="P:response to antibiotic"/>
    <property type="evidence" value="ECO:0007669"/>
    <property type="project" value="UniProtKB-KW"/>
</dbReference>
<dbReference type="PIRSF" id="PIRSF006648">
    <property type="entry name" value="DrrB"/>
    <property type="match status" value="1"/>
</dbReference>
<comment type="similarity">
    <text evidence="2">Belongs to the ABC-2 integral membrane protein family.</text>
</comment>